<evidence type="ECO:0000313" key="5">
    <source>
        <dbReference type="Proteomes" id="UP000799444"/>
    </source>
</evidence>
<evidence type="ECO:0000259" key="3">
    <source>
        <dbReference type="Pfam" id="PF01370"/>
    </source>
</evidence>
<proteinExistence type="inferred from homology"/>
<dbReference type="Pfam" id="PF01370">
    <property type="entry name" value="Epimerase"/>
    <property type="match status" value="1"/>
</dbReference>
<dbReference type="Gene3D" id="3.40.50.720">
    <property type="entry name" value="NAD(P)-binding Rossmann-like Domain"/>
    <property type="match status" value="2"/>
</dbReference>
<evidence type="ECO:0000313" key="4">
    <source>
        <dbReference type="EMBL" id="KAF2735710.1"/>
    </source>
</evidence>
<name>A0A9P4R074_9PLEO</name>
<dbReference type="EMBL" id="ML996133">
    <property type="protein sequence ID" value="KAF2735710.1"/>
    <property type="molecule type" value="Genomic_DNA"/>
</dbReference>
<accession>A0A9P4R074</accession>
<comment type="similarity">
    <text evidence="2">Belongs to the NAD(P)-dependent epimerase/dehydratase family. Dihydroflavonol-4-reductase subfamily.</text>
</comment>
<evidence type="ECO:0000256" key="2">
    <source>
        <dbReference type="ARBA" id="ARBA00023445"/>
    </source>
</evidence>
<dbReference type="InterPro" id="IPR001509">
    <property type="entry name" value="Epimerase_deHydtase"/>
</dbReference>
<dbReference type="Proteomes" id="UP000799444">
    <property type="component" value="Unassembled WGS sequence"/>
</dbReference>
<evidence type="ECO:0000256" key="1">
    <source>
        <dbReference type="ARBA" id="ARBA00023002"/>
    </source>
</evidence>
<protein>
    <submittedName>
        <fullName evidence="4">NAD(P)-binding protein</fullName>
    </submittedName>
</protein>
<dbReference type="PANTHER" id="PTHR10366">
    <property type="entry name" value="NAD DEPENDENT EPIMERASE/DEHYDRATASE"/>
    <property type="match status" value="1"/>
</dbReference>
<sequence length="316" mass="34454">MSPSTETLLLTGATGNLGAATLDQLLSTTSHNINAIIRNPSTAIPHFQSKYPSAISSGRLTFTTIPDMTLSGSFDAAASTATLIMHLATPLAYTDFLSTMITPTWSIDHNILTAAQKSGTVKRVVICGTAAQTLRMDRDIANAELVIDESRFNDVTLEEAEKSWPDAYSFAKTQAEIKTWAWMEERKGRVGFDVVMLLPPAIIGRSLQIGDVDDVALTHIRSLSPSIIPGNQRYLVAAPSMLDLRGVARELRATDAGLAARIPDVEPRASAEWKTCKLDTSKADKVFGREWKGQVESVRAVVRDVVEWEKENGRVI</sequence>
<reference evidence="4" key="1">
    <citation type="journal article" date="2020" name="Stud. Mycol.">
        <title>101 Dothideomycetes genomes: a test case for predicting lifestyles and emergence of pathogens.</title>
        <authorList>
            <person name="Haridas S."/>
            <person name="Albert R."/>
            <person name="Binder M."/>
            <person name="Bloem J."/>
            <person name="Labutti K."/>
            <person name="Salamov A."/>
            <person name="Andreopoulos B."/>
            <person name="Baker S."/>
            <person name="Barry K."/>
            <person name="Bills G."/>
            <person name="Bluhm B."/>
            <person name="Cannon C."/>
            <person name="Castanera R."/>
            <person name="Culley D."/>
            <person name="Daum C."/>
            <person name="Ezra D."/>
            <person name="Gonzalez J."/>
            <person name="Henrissat B."/>
            <person name="Kuo A."/>
            <person name="Liang C."/>
            <person name="Lipzen A."/>
            <person name="Lutzoni F."/>
            <person name="Magnuson J."/>
            <person name="Mondo S."/>
            <person name="Nolan M."/>
            <person name="Ohm R."/>
            <person name="Pangilinan J."/>
            <person name="Park H.-J."/>
            <person name="Ramirez L."/>
            <person name="Alfaro M."/>
            <person name="Sun H."/>
            <person name="Tritt A."/>
            <person name="Yoshinaga Y."/>
            <person name="Zwiers L.-H."/>
            <person name="Turgeon B."/>
            <person name="Goodwin S."/>
            <person name="Spatafora J."/>
            <person name="Crous P."/>
            <person name="Grigoriev I."/>
        </authorList>
    </citation>
    <scope>NUCLEOTIDE SEQUENCE</scope>
    <source>
        <strain evidence="4">CBS 125425</strain>
    </source>
</reference>
<feature type="domain" description="NAD-dependent epimerase/dehydratase" evidence="3">
    <location>
        <begin position="9"/>
        <end position="205"/>
    </location>
</feature>
<dbReference type="PANTHER" id="PTHR10366:SF564">
    <property type="entry name" value="STEROL-4-ALPHA-CARBOXYLATE 3-DEHYDROGENASE, DECARBOXYLATING"/>
    <property type="match status" value="1"/>
</dbReference>
<dbReference type="InterPro" id="IPR036291">
    <property type="entry name" value="NAD(P)-bd_dom_sf"/>
</dbReference>
<dbReference type="GO" id="GO:0016616">
    <property type="term" value="F:oxidoreductase activity, acting on the CH-OH group of donors, NAD or NADP as acceptor"/>
    <property type="evidence" value="ECO:0007669"/>
    <property type="project" value="TreeGrafter"/>
</dbReference>
<gene>
    <name evidence="4" type="ORF">EJ04DRAFT_576013</name>
</gene>
<keyword evidence="5" id="KW-1185">Reference proteome</keyword>
<dbReference type="SUPFAM" id="SSF51735">
    <property type="entry name" value="NAD(P)-binding Rossmann-fold domains"/>
    <property type="match status" value="1"/>
</dbReference>
<dbReference type="InterPro" id="IPR050425">
    <property type="entry name" value="NAD(P)_dehydrat-like"/>
</dbReference>
<organism evidence="4 5">
    <name type="scientific">Polyplosphaeria fusca</name>
    <dbReference type="NCBI Taxonomy" id="682080"/>
    <lineage>
        <taxon>Eukaryota</taxon>
        <taxon>Fungi</taxon>
        <taxon>Dikarya</taxon>
        <taxon>Ascomycota</taxon>
        <taxon>Pezizomycotina</taxon>
        <taxon>Dothideomycetes</taxon>
        <taxon>Pleosporomycetidae</taxon>
        <taxon>Pleosporales</taxon>
        <taxon>Tetraplosphaeriaceae</taxon>
        <taxon>Polyplosphaeria</taxon>
    </lineage>
</organism>
<dbReference type="OrthoDB" id="2735536at2759"/>
<dbReference type="AlphaFoldDB" id="A0A9P4R074"/>
<comment type="caution">
    <text evidence="4">The sequence shown here is derived from an EMBL/GenBank/DDBJ whole genome shotgun (WGS) entry which is preliminary data.</text>
</comment>
<keyword evidence="1" id="KW-0560">Oxidoreductase</keyword>